<evidence type="ECO:0000256" key="6">
    <source>
        <dbReference type="ARBA" id="ARBA00022485"/>
    </source>
</evidence>
<evidence type="ECO:0000256" key="8">
    <source>
        <dbReference type="ARBA" id="ARBA00022679"/>
    </source>
</evidence>
<dbReference type="Gene3D" id="3.30.565.10">
    <property type="entry name" value="Histidine kinase-like ATPase, C-terminal domain"/>
    <property type="match status" value="1"/>
</dbReference>
<dbReference type="PROSITE" id="PS50109">
    <property type="entry name" value="HIS_KIN"/>
    <property type="match status" value="1"/>
</dbReference>
<dbReference type="Pfam" id="PF02518">
    <property type="entry name" value="HATPase_c"/>
    <property type="match status" value="1"/>
</dbReference>
<comment type="cofactor">
    <cofactor evidence="2">
        <name>[4Fe-4S] cluster</name>
        <dbReference type="ChEBI" id="CHEBI:49883"/>
    </cofactor>
</comment>
<evidence type="ECO:0000313" key="18">
    <source>
        <dbReference type="EMBL" id="BCY25221.1"/>
    </source>
</evidence>
<feature type="domain" description="Histidine kinase" evidence="17">
    <location>
        <begin position="364"/>
        <end position="558"/>
    </location>
</feature>
<keyword evidence="8" id="KW-0808">Transferase</keyword>
<evidence type="ECO:0000256" key="13">
    <source>
        <dbReference type="ARBA" id="ARBA00023014"/>
    </source>
</evidence>
<keyword evidence="9" id="KW-0479">Metal-binding</keyword>
<keyword evidence="7" id="KW-0963">Cytoplasm</keyword>
<dbReference type="GO" id="GO:0000155">
    <property type="term" value="F:phosphorelay sensor kinase activity"/>
    <property type="evidence" value="ECO:0007669"/>
    <property type="project" value="InterPro"/>
</dbReference>
<gene>
    <name evidence="18" type="ORF">KB1_12110</name>
</gene>
<dbReference type="InterPro" id="IPR003594">
    <property type="entry name" value="HATPase_dom"/>
</dbReference>
<dbReference type="GO" id="GO:0046983">
    <property type="term" value="F:protein dimerization activity"/>
    <property type="evidence" value="ECO:0007669"/>
    <property type="project" value="InterPro"/>
</dbReference>
<dbReference type="EMBL" id="AP024747">
    <property type="protein sequence ID" value="BCY25221.1"/>
    <property type="molecule type" value="Genomic_DNA"/>
</dbReference>
<feature type="transmembrane region" description="Helical" evidence="16">
    <location>
        <begin position="184"/>
        <end position="206"/>
    </location>
</feature>
<evidence type="ECO:0000256" key="3">
    <source>
        <dbReference type="ARBA" id="ARBA00004496"/>
    </source>
</evidence>
<accession>A0AAD1NW52</accession>
<keyword evidence="13" id="KW-0411">Iron-sulfur</keyword>
<keyword evidence="6" id="KW-0004">4Fe-4S</keyword>
<dbReference type="Proteomes" id="UP000825072">
    <property type="component" value="Chromosome 1"/>
</dbReference>
<evidence type="ECO:0000256" key="11">
    <source>
        <dbReference type="ARBA" id="ARBA00023004"/>
    </source>
</evidence>
<keyword evidence="16" id="KW-0472">Membrane</keyword>
<evidence type="ECO:0000256" key="15">
    <source>
        <dbReference type="ARBA" id="ARBA00030800"/>
    </source>
</evidence>
<dbReference type="InterPro" id="IPR004358">
    <property type="entry name" value="Sig_transdc_His_kin-like_C"/>
</dbReference>
<dbReference type="Gene3D" id="1.20.5.1930">
    <property type="match status" value="1"/>
</dbReference>
<dbReference type="AntiFam" id="ANF00095">
    <property type="entry name" value="Shadow ORF (opposite ABC transporters)"/>
</dbReference>
<evidence type="ECO:0000259" key="17">
    <source>
        <dbReference type="PROSITE" id="PS50109"/>
    </source>
</evidence>
<comment type="catalytic activity">
    <reaction evidence="1">
        <text>ATP + protein L-histidine = ADP + protein N-phospho-L-histidine.</text>
        <dbReference type="EC" id="2.7.13.3"/>
    </reaction>
</comment>
<evidence type="ECO:0000313" key="19">
    <source>
        <dbReference type="Proteomes" id="UP000825072"/>
    </source>
</evidence>
<evidence type="ECO:0000256" key="9">
    <source>
        <dbReference type="ARBA" id="ARBA00022723"/>
    </source>
</evidence>
<keyword evidence="12" id="KW-0902">Two-component regulatory system</keyword>
<feature type="transmembrane region" description="Helical" evidence="16">
    <location>
        <begin position="212"/>
        <end position="231"/>
    </location>
</feature>
<dbReference type="GO" id="GO:0005737">
    <property type="term" value="C:cytoplasm"/>
    <property type="evidence" value="ECO:0007669"/>
    <property type="project" value="UniProtKB-SubCell"/>
</dbReference>
<dbReference type="GO" id="GO:0016020">
    <property type="term" value="C:membrane"/>
    <property type="evidence" value="ECO:0007669"/>
    <property type="project" value="InterPro"/>
</dbReference>
<name>A0AAD1NW52_9ACTN</name>
<feature type="transmembrane region" description="Helical" evidence="16">
    <location>
        <begin position="276"/>
        <end position="298"/>
    </location>
</feature>
<dbReference type="SUPFAM" id="SSF55874">
    <property type="entry name" value="ATPase domain of HSP90 chaperone/DNA topoisomerase II/histidine kinase"/>
    <property type="match status" value="1"/>
</dbReference>
<sequence length="574" mass="61721">MLCPMGDEVFVVDYEQGGGAVLTGQPDDQINDEGARLGLLSTDRFVHDQRDQVILERAGDADSLTLSRRASVPAACAYGQSNRRRQGVLPPACDVERVERWASSSSLTITSCHMRRDWLEAHHNLLDNAECGFASQRPRRYTYTDLHLGPMKTTTFARDGLHRWRDIDAGHRGRAVAIKMGMQIGIHVLFASLAIFTIAMALVLSPPHLGRVLVWAVLLIVVYTALIGTHVMDRSRREKSRPFLVAAMIVVSILLAIDFPYAAYLTIPLSFVYLDHLVPLQACVGVVVGAVAVVVGVGLTSGWSVGGIVGPVAGAAVAVFVGLSLKAMQAQASELERLNVDLLAVQKRLAASQHQAGVLEERARLAREIHDTVAQSLSSIGLLLSAVERTDPEHPAVEQIQLAHRTSLEALSETRGLIAELAPPTITHQGLPAVLERLGATTWSIGGLHVDVDCPDTSDLPMEIQTALLRLCQGAMSNVVRHADASHASIRIVRPSPERVLLRVSDDGGGMVLEAPVSDGSFGLQAIRQRVEDLSGEVSLTSRPGEGTIVDVGLPVPSSAVSPHTVYCRQGEPS</sequence>
<evidence type="ECO:0000256" key="16">
    <source>
        <dbReference type="SAM" id="Phobius"/>
    </source>
</evidence>
<keyword evidence="10" id="KW-0418">Kinase</keyword>
<organism evidence="18 19">
    <name type="scientific">Cutibacterium modestum</name>
    <dbReference type="NCBI Taxonomy" id="2559073"/>
    <lineage>
        <taxon>Bacteria</taxon>
        <taxon>Bacillati</taxon>
        <taxon>Actinomycetota</taxon>
        <taxon>Actinomycetes</taxon>
        <taxon>Propionibacteriales</taxon>
        <taxon>Propionibacteriaceae</taxon>
        <taxon>Cutibacterium</taxon>
    </lineage>
</organism>
<evidence type="ECO:0000256" key="12">
    <source>
        <dbReference type="ARBA" id="ARBA00023012"/>
    </source>
</evidence>
<evidence type="ECO:0000256" key="14">
    <source>
        <dbReference type="ARBA" id="ARBA00024827"/>
    </source>
</evidence>
<dbReference type="InterPro" id="IPR011712">
    <property type="entry name" value="Sig_transdc_His_kin_sub3_dim/P"/>
</dbReference>
<dbReference type="CDD" id="cd16917">
    <property type="entry name" value="HATPase_UhpB-NarQ-NarX-like"/>
    <property type="match status" value="1"/>
</dbReference>
<protein>
    <recommendedName>
        <fullName evidence="5">Oxygen sensor histidine kinase NreB</fullName>
        <ecNumber evidence="4">2.7.13.3</ecNumber>
    </recommendedName>
    <alternativeName>
        <fullName evidence="15">Nitrogen regulation protein B</fullName>
    </alternativeName>
</protein>
<dbReference type="InterPro" id="IPR036890">
    <property type="entry name" value="HATPase_C_sf"/>
</dbReference>
<keyword evidence="16" id="KW-1133">Transmembrane helix</keyword>
<dbReference type="GO" id="GO:0051539">
    <property type="term" value="F:4 iron, 4 sulfur cluster binding"/>
    <property type="evidence" value="ECO:0007669"/>
    <property type="project" value="UniProtKB-KW"/>
</dbReference>
<comment type="subcellular location">
    <subcellularLocation>
        <location evidence="3">Cytoplasm</location>
    </subcellularLocation>
</comment>
<dbReference type="InterPro" id="IPR050482">
    <property type="entry name" value="Sensor_HK_TwoCompSys"/>
</dbReference>
<evidence type="ECO:0000256" key="4">
    <source>
        <dbReference type="ARBA" id="ARBA00012438"/>
    </source>
</evidence>
<evidence type="ECO:0000256" key="10">
    <source>
        <dbReference type="ARBA" id="ARBA00022777"/>
    </source>
</evidence>
<dbReference type="PANTHER" id="PTHR24421">
    <property type="entry name" value="NITRATE/NITRITE SENSOR PROTEIN NARX-RELATED"/>
    <property type="match status" value="1"/>
</dbReference>
<dbReference type="GO" id="GO:0046872">
    <property type="term" value="F:metal ion binding"/>
    <property type="evidence" value="ECO:0007669"/>
    <property type="project" value="UniProtKB-KW"/>
</dbReference>
<comment type="function">
    <text evidence="14">Member of the two-component regulatory system NreB/NreC involved in the control of dissimilatory nitrate/nitrite reduction in response to oxygen. NreB functions as a direct oxygen sensor histidine kinase which is autophosphorylated, in the absence of oxygen, probably at the conserved histidine residue, and transfers its phosphate group probably to a conserved aspartate residue of NreC. NreB/NreC activates the expression of the nitrate (narGHJI) and nitrite (nir) reductase operons, as well as the putative nitrate transporter gene narT.</text>
</comment>
<evidence type="ECO:0000256" key="2">
    <source>
        <dbReference type="ARBA" id="ARBA00001966"/>
    </source>
</evidence>
<reference evidence="18" key="1">
    <citation type="submission" date="2021-06" db="EMBL/GenBank/DDBJ databases">
        <title>Genome sequence of Cutibacterium modestum strain KB17-24694.</title>
        <authorList>
            <person name="Dekio I."/>
            <person name="Asahina A."/>
            <person name="Nishida M."/>
        </authorList>
    </citation>
    <scope>NUCLEOTIDE SEQUENCE</scope>
    <source>
        <strain evidence="18">KB17-24694</strain>
    </source>
</reference>
<keyword evidence="11" id="KW-0408">Iron</keyword>
<dbReference type="EC" id="2.7.13.3" evidence="4"/>
<feature type="transmembrane region" description="Helical" evidence="16">
    <location>
        <begin position="305"/>
        <end position="325"/>
    </location>
</feature>
<dbReference type="InterPro" id="IPR005467">
    <property type="entry name" value="His_kinase_dom"/>
</dbReference>
<evidence type="ECO:0000256" key="5">
    <source>
        <dbReference type="ARBA" id="ARBA00017322"/>
    </source>
</evidence>
<dbReference type="PRINTS" id="PR00344">
    <property type="entry name" value="BCTRLSENSOR"/>
</dbReference>
<proteinExistence type="predicted"/>
<evidence type="ECO:0000256" key="1">
    <source>
        <dbReference type="ARBA" id="ARBA00000085"/>
    </source>
</evidence>
<keyword evidence="16" id="KW-0812">Transmembrane</keyword>
<dbReference type="Pfam" id="PF07730">
    <property type="entry name" value="HisKA_3"/>
    <property type="match status" value="1"/>
</dbReference>
<dbReference type="AlphaFoldDB" id="A0AAD1NW52"/>
<evidence type="ECO:0000256" key="7">
    <source>
        <dbReference type="ARBA" id="ARBA00022490"/>
    </source>
</evidence>
<feature type="transmembrane region" description="Helical" evidence="16">
    <location>
        <begin position="243"/>
        <end position="264"/>
    </location>
</feature>